<reference evidence="2" key="1">
    <citation type="submission" date="2022-10" db="EMBL/GenBank/DDBJ databases">
        <title>Novel sulphate-reducing endosymbionts in the free-living metamonad Anaeramoeba.</title>
        <authorList>
            <person name="Jerlstrom-Hultqvist J."/>
            <person name="Cepicka I."/>
            <person name="Gallot-Lavallee L."/>
            <person name="Salas-Leiva D."/>
            <person name="Curtis B.A."/>
            <person name="Zahonova K."/>
            <person name="Pipaliya S."/>
            <person name="Dacks J."/>
            <person name="Roger A.J."/>
        </authorList>
    </citation>
    <scope>NUCLEOTIDE SEQUENCE</scope>
    <source>
        <strain evidence="2">BMAN</strain>
    </source>
</reference>
<keyword evidence="3" id="KW-1185">Reference proteome</keyword>
<comment type="caution">
    <text evidence="2">The sequence shown here is derived from an EMBL/GenBank/DDBJ whole genome shotgun (WGS) entry which is preliminary data.</text>
</comment>
<sequence>MLSYWAGIHLVVGAILATIIAAPCIGVAATDRNKDCPKSLWTWVLICNIGIYVSLIPTLFGMFTESAWAYLVVCTIPILFLFIWAIIGLAWAKSDGVKDACGRLYDVTFGESIFLVIAYPCLIFLSYCGVLLVLNMPGPNG</sequence>
<evidence type="ECO:0000313" key="3">
    <source>
        <dbReference type="Proteomes" id="UP001149090"/>
    </source>
</evidence>
<feature type="transmembrane region" description="Helical" evidence="1">
    <location>
        <begin position="40"/>
        <end position="62"/>
    </location>
</feature>
<feature type="transmembrane region" description="Helical" evidence="1">
    <location>
        <begin position="68"/>
        <end position="92"/>
    </location>
</feature>
<gene>
    <name evidence="2" type="ORF">M0811_11602</name>
</gene>
<proteinExistence type="predicted"/>
<dbReference type="EMBL" id="JAPDFW010000104">
    <property type="protein sequence ID" value="KAJ5069430.1"/>
    <property type="molecule type" value="Genomic_DNA"/>
</dbReference>
<dbReference type="AlphaFoldDB" id="A0A9Q0LBJ5"/>
<protein>
    <submittedName>
        <fullName evidence="2">Tetraspanin-8-related</fullName>
    </submittedName>
</protein>
<keyword evidence="1" id="KW-0472">Membrane</keyword>
<keyword evidence="1" id="KW-1133">Transmembrane helix</keyword>
<dbReference type="Proteomes" id="UP001149090">
    <property type="component" value="Unassembled WGS sequence"/>
</dbReference>
<evidence type="ECO:0000313" key="2">
    <source>
        <dbReference type="EMBL" id="KAJ5069430.1"/>
    </source>
</evidence>
<keyword evidence="1" id="KW-0812">Transmembrane</keyword>
<feature type="transmembrane region" description="Helical" evidence="1">
    <location>
        <begin position="6"/>
        <end position="28"/>
    </location>
</feature>
<feature type="transmembrane region" description="Helical" evidence="1">
    <location>
        <begin position="113"/>
        <end position="134"/>
    </location>
</feature>
<accession>A0A9Q0LBJ5</accession>
<evidence type="ECO:0000256" key="1">
    <source>
        <dbReference type="SAM" id="Phobius"/>
    </source>
</evidence>
<name>A0A9Q0LBJ5_ANAIG</name>
<organism evidence="2 3">
    <name type="scientific">Anaeramoeba ignava</name>
    <name type="common">Anaerobic marine amoeba</name>
    <dbReference type="NCBI Taxonomy" id="1746090"/>
    <lineage>
        <taxon>Eukaryota</taxon>
        <taxon>Metamonada</taxon>
        <taxon>Anaeramoebidae</taxon>
        <taxon>Anaeramoeba</taxon>
    </lineage>
</organism>